<dbReference type="InterPro" id="IPR001054">
    <property type="entry name" value="A/G_cyclase"/>
</dbReference>
<dbReference type="EMBL" id="JAGGJV010000009">
    <property type="protein sequence ID" value="MBP1860973.1"/>
    <property type="molecule type" value="Genomic_DNA"/>
</dbReference>
<keyword evidence="1" id="KW-1133">Transmembrane helix</keyword>
<dbReference type="Pfam" id="PF00211">
    <property type="entry name" value="Guanylate_cyc"/>
    <property type="match status" value="1"/>
</dbReference>
<feature type="transmembrane region" description="Helical" evidence="1">
    <location>
        <begin position="277"/>
        <end position="295"/>
    </location>
</feature>
<organism evidence="3 4">
    <name type="scientific">Rhizobium herbae</name>
    <dbReference type="NCBI Taxonomy" id="508661"/>
    <lineage>
        <taxon>Bacteria</taxon>
        <taxon>Pseudomonadati</taxon>
        <taxon>Pseudomonadota</taxon>
        <taxon>Alphaproteobacteria</taxon>
        <taxon>Hyphomicrobiales</taxon>
        <taxon>Rhizobiaceae</taxon>
        <taxon>Rhizobium/Agrobacterium group</taxon>
        <taxon>Rhizobium</taxon>
    </lineage>
</organism>
<dbReference type="Gene3D" id="3.30.70.1230">
    <property type="entry name" value="Nucleotide cyclase"/>
    <property type="match status" value="1"/>
</dbReference>
<dbReference type="PROSITE" id="PS50125">
    <property type="entry name" value="GUANYLATE_CYCLASE_2"/>
    <property type="match status" value="1"/>
</dbReference>
<gene>
    <name evidence="3" type="ORF">J2Z75_004501</name>
</gene>
<feature type="transmembrane region" description="Helical" evidence="1">
    <location>
        <begin position="252"/>
        <end position="270"/>
    </location>
</feature>
<dbReference type="InterPro" id="IPR029787">
    <property type="entry name" value="Nucleotide_cyclase"/>
</dbReference>
<proteinExistence type="predicted"/>
<keyword evidence="4" id="KW-1185">Reference proteome</keyword>
<dbReference type="SUPFAM" id="SSF55073">
    <property type="entry name" value="Nucleotide cyclase"/>
    <property type="match status" value="1"/>
</dbReference>
<feature type="domain" description="Guanylate cyclase" evidence="2">
    <location>
        <begin position="10"/>
        <end position="124"/>
    </location>
</feature>
<dbReference type="PANTHER" id="PTHR43081">
    <property type="entry name" value="ADENYLATE CYCLASE, TERMINAL-DIFFERENTIATION SPECIFIC-RELATED"/>
    <property type="match status" value="1"/>
</dbReference>
<sequence>MSETRRKLTTIFSADVQDYTRLMGADEEGTLALLKRYRDAMSRLIGSHGGRVINTWGDGVIAEFPSVVEAVRAAVDVQNELAGLNAVRPADGRMLFRIGINLGDVIVEGDDIYGDGVNIAARLQASAAAGGIVISNTVYDQVRNKVAVGFDFLGPLQIKNVADAVPSYAVRIGDATGEAPPPVTVVHHQDAAPAKFGPQPGAREAGAREAGAREPDAGKLNISAGRKFGLLSLAVAALVAVNLLSWRGVFWAAWPLLGLAFLVVMAWVRTQTRIDRRLAALGVVGLATVAINLLAWNGTFWAIWPLLAVAVAAGARWMTRG</sequence>
<feature type="transmembrane region" description="Helical" evidence="1">
    <location>
        <begin position="228"/>
        <end position="246"/>
    </location>
</feature>
<name>A0ABS4ESQ8_9HYPH</name>
<reference evidence="3 4" key="1">
    <citation type="submission" date="2021-03" db="EMBL/GenBank/DDBJ databases">
        <title>Genomic Encyclopedia of Type Strains, Phase IV (KMG-IV): sequencing the most valuable type-strain genomes for metagenomic binning, comparative biology and taxonomic classification.</title>
        <authorList>
            <person name="Goeker M."/>
        </authorList>
    </citation>
    <scope>NUCLEOTIDE SEQUENCE [LARGE SCALE GENOMIC DNA]</scope>
    <source>
        <strain evidence="3 4">DSM 26427</strain>
    </source>
</reference>
<accession>A0ABS4ESQ8</accession>
<dbReference type="CDD" id="cd07302">
    <property type="entry name" value="CHD"/>
    <property type="match status" value="1"/>
</dbReference>
<protein>
    <submittedName>
        <fullName evidence="3">Class 3 adenylate cyclase</fullName>
    </submittedName>
</protein>
<dbReference type="InterPro" id="IPR050697">
    <property type="entry name" value="Adenylyl/Guanylyl_Cyclase_3/4"/>
</dbReference>
<dbReference type="Proteomes" id="UP000823786">
    <property type="component" value="Unassembled WGS sequence"/>
</dbReference>
<evidence type="ECO:0000256" key="1">
    <source>
        <dbReference type="SAM" id="Phobius"/>
    </source>
</evidence>
<evidence type="ECO:0000313" key="4">
    <source>
        <dbReference type="Proteomes" id="UP000823786"/>
    </source>
</evidence>
<keyword evidence="1" id="KW-0812">Transmembrane</keyword>
<evidence type="ECO:0000259" key="2">
    <source>
        <dbReference type="PROSITE" id="PS50125"/>
    </source>
</evidence>
<dbReference type="RefSeq" id="WP_209854966.1">
    <property type="nucleotide sequence ID" value="NZ_JAGGJV010000009.1"/>
</dbReference>
<dbReference type="PANTHER" id="PTHR43081:SF19">
    <property type="entry name" value="PH-SENSITIVE ADENYLATE CYCLASE RV1264"/>
    <property type="match status" value="1"/>
</dbReference>
<keyword evidence="1" id="KW-0472">Membrane</keyword>
<comment type="caution">
    <text evidence="3">The sequence shown here is derived from an EMBL/GenBank/DDBJ whole genome shotgun (WGS) entry which is preliminary data.</text>
</comment>
<evidence type="ECO:0000313" key="3">
    <source>
        <dbReference type="EMBL" id="MBP1860973.1"/>
    </source>
</evidence>